<dbReference type="EMBL" id="CAFBLN010000040">
    <property type="protein sequence ID" value="CAB4873903.1"/>
    <property type="molecule type" value="Genomic_DNA"/>
</dbReference>
<reference evidence="2" key="1">
    <citation type="submission" date="2020-05" db="EMBL/GenBank/DDBJ databases">
        <authorList>
            <person name="Chiriac C."/>
            <person name="Salcher M."/>
            <person name="Ghai R."/>
            <person name="Kavagutti S V."/>
        </authorList>
    </citation>
    <scope>NUCLEOTIDE SEQUENCE</scope>
</reference>
<feature type="transmembrane region" description="Helical" evidence="1">
    <location>
        <begin position="329"/>
        <end position="348"/>
    </location>
</feature>
<sequence>MEDRPLSRLERRSERHRRPRLGHWIVLLYLPLAIVSNWTAWLRGPTHTLTGGFGGDQGQEIWFLGIIAHQLAHFHNPFFTDVVNLPVGVNLANVTSMPVLGVLGAPLTWLWGPIFTYNVFTVLSPLTAALALYWVAGRWVQRRSARFVAGLLYGFSPYLIAQLWGHLFLTMIFVFPIMVLALYEMLVRQQWPPWRSGGLLALCLAVQVGIAPELLLDACIIAVVPVLMLVVRLTRRPLATTIYAAKATGIAVVAATVPLGLFVTNFLYGEGHITGAYRSTEAVANLKIDGLAFLLPGSLQKFGFGVANTIDSLISFHSNIDHADPFESGGFIGIPLVVLMLIFLPLVLKRRAVWVLGAGALVSVSVAMGAEPTLNGAALGIQGPFSQLRQLPLLESSIASRWSLFMWLFLALLIAIMVDRAITYFATKPKSLGRSQQLLAVLGLAALAVVTLLPRWPMPQAEQAMPQWFSSPAAKALTAESVVVTSPLAVNGRPLAMMWQALTGFNFTLAHGSAGPQSTTASALKTIVGQCDVANAPDEPNLAQLEMARADLRQLGVTTLIATQYSANPTCANHVFGSLTGRNGVDEGDIRIWRLTP</sequence>
<feature type="transmembrane region" description="Helical" evidence="1">
    <location>
        <begin position="404"/>
        <end position="426"/>
    </location>
</feature>
<keyword evidence="1" id="KW-0812">Transmembrane</keyword>
<evidence type="ECO:0000256" key="1">
    <source>
        <dbReference type="SAM" id="Phobius"/>
    </source>
</evidence>
<keyword evidence="1" id="KW-1133">Transmembrane helix</keyword>
<feature type="transmembrane region" description="Helical" evidence="1">
    <location>
        <begin position="117"/>
        <end position="136"/>
    </location>
</feature>
<proteinExistence type="predicted"/>
<feature type="transmembrane region" description="Helical" evidence="1">
    <location>
        <begin position="21"/>
        <end position="41"/>
    </location>
</feature>
<evidence type="ECO:0000313" key="2">
    <source>
        <dbReference type="EMBL" id="CAB4873903.1"/>
    </source>
</evidence>
<name>A0A6J7E2B7_9ZZZZ</name>
<feature type="transmembrane region" description="Helical" evidence="1">
    <location>
        <begin position="243"/>
        <end position="268"/>
    </location>
</feature>
<protein>
    <submittedName>
        <fullName evidence="2">Unannotated protein</fullName>
    </submittedName>
</protein>
<keyword evidence="1" id="KW-0472">Membrane</keyword>
<feature type="transmembrane region" description="Helical" evidence="1">
    <location>
        <begin position="157"/>
        <end position="179"/>
    </location>
</feature>
<dbReference type="AlphaFoldDB" id="A0A6J7E2B7"/>
<accession>A0A6J7E2B7</accession>
<organism evidence="2">
    <name type="scientific">freshwater metagenome</name>
    <dbReference type="NCBI Taxonomy" id="449393"/>
    <lineage>
        <taxon>unclassified sequences</taxon>
        <taxon>metagenomes</taxon>
        <taxon>ecological metagenomes</taxon>
    </lineage>
</organism>
<gene>
    <name evidence="2" type="ORF">UFOPK3381_00965</name>
</gene>
<feature type="transmembrane region" description="Helical" evidence="1">
    <location>
        <begin position="353"/>
        <end position="370"/>
    </location>
</feature>
<feature type="transmembrane region" description="Helical" evidence="1">
    <location>
        <begin position="438"/>
        <end position="456"/>
    </location>
</feature>
<feature type="transmembrane region" description="Helical" evidence="1">
    <location>
        <begin position="199"/>
        <end position="231"/>
    </location>
</feature>